<protein>
    <submittedName>
        <fullName evidence="1">Uncharacterized protein</fullName>
    </submittedName>
</protein>
<reference evidence="1" key="2">
    <citation type="journal article" date="2015" name="Data Brief">
        <title>Shoot transcriptome of the giant reed, Arundo donax.</title>
        <authorList>
            <person name="Barrero R.A."/>
            <person name="Guerrero F.D."/>
            <person name="Moolhuijzen P."/>
            <person name="Goolsby J.A."/>
            <person name="Tidwell J."/>
            <person name="Bellgard S.E."/>
            <person name="Bellgard M.I."/>
        </authorList>
    </citation>
    <scope>NUCLEOTIDE SEQUENCE</scope>
    <source>
        <tissue evidence="1">Shoot tissue taken approximately 20 cm above the soil surface</tissue>
    </source>
</reference>
<reference evidence="1" key="1">
    <citation type="submission" date="2014-09" db="EMBL/GenBank/DDBJ databases">
        <authorList>
            <person name="Magalhaes I.L.F."/>
            <person name="Oliveira U."/>
            <person name="Santos F.R."/>
            <person name="Vidigal T.H.D.A."/>
            <person name="Brescovit A.D."/>
            <person name="Santos A.J."/>
        </authorList>
    </citation>
    <scope>NUCLEOTIDE SEQUENCE</scope>
    <source>
        <tissue evidence="1">Shoot tissue taken approximately 20 cm above the soil surface</tissue>
    </source>
</reference>
<accession>A0A0A9FP10</accession>
<sequence>MTCKHKLCLPINLSMYGQKNSQRTSATMRVKNTSEERFYFSSLSLLGPTKSSYFPHLLKPRKDIFFKKVGKGKYGTSRQQTSFAH</sequence>
<proteinExistence type="predicted"/>
<evidence type="ECO:0000313" key="1">
    <source>
        <dbReference type="EMBL" id="JAE14545.1"/>
    </source>
</evidence>
<dbReference type="AlphaFoldDB" id="A0A0A9FP10"/>
<organism evidence="1">
    <name type="scientific">Arundo donax</name>
    <name type="common">Giant reed</name>
    <name type="synonym">Donax arundinaceus</name>
    <dbReference type="NCBI Taxonomy" id="35708"/>
    <lineage>
        <taxon>Eukaryota</taxon>
        <taxon>Viridiplantae</taxon>
        <taxon>Streptophyta</taxon>
        <taxon>Embryophyta</taxon>
        <taxon>Tracheophyta</taxon>
        <taxon>Spermatophyta</taxon>
        <taxon>Magnoliopsida</taxon>
        <taxon>Liliopsida</taxon>
        <taxon>Poales</taxon>
        <taxon>Poaceae</taxon>
        <taxon>PACMAD clade</taxon>
        <taxon>Arundinoideae</taxon>
        <taxon>Arundineae</taxon>
        <taxon>Arundo</taxon>
    </lineage>
</organism>
<name>A0A0A9FP10_ARUDO</name>
<dbReference type="EMBL" id="GBRH01183351">
    <property type="protein sequence ID" value="JAE14545.1"/>
    <property type="molecule type" value="Transcribed_RNA"/>
</dbReference>